<dbReference type="EMBL" id="AKHY01000182">
    <property type="protein sequence ID" value="EIT74853.1"/>
    <property type="molecule type" value="Genomic_DNA"/>
</dbReference>
<reference evidence="8 9" key="1">
    <citation type="journal article" date="2012" name="Eukaryot. Cell">
        <title>Draft genome sequence of Aspergillus oryzae strain 3.042.</title>
        <authorList>
            <person name="Zhao G."/>
            <person name="Yao Y."/>
            <person name="Qi W."/>
            <person name="Wang C."/>
            <person name="Hou L."/>
            <person name="Zeng B."/>
            <person name="Cao X."/>
        </authorList>
    </citation>
    <scope>NUCLEOTIDE SEQUENCE [LARGE SCALE GENOMIC DNA]</scope>
    <source>
        <strain evidence="8 9">3.042</strain>
    </source>
</reference>
<feature type="transmembrane region" description="Helical" evidence="7">
    <location>
        <begin position="71"/>
        <end position="98"/>
    </location>
</feature>
<reference evidence="9" key="2">
    <citation type="submission" date="2012-06" db="EMBL/GenBank/DDBJ databases">
        <title>Comparative genomic analyses of Aspergillus oryzae 3.042 and A. oryzae RIB40 for soy-sauce fermentation.</title>
        <authorList>
            <person name="Zhao G."/>
            <person name="Hou L."/>
            <person name="Wang C."/>
            <person name="Cao X."/>
        </authorList>
    </citation>
    <scope>NUCLEOTIDE SEQUENCE [LARGE SCALE GENOMIC DNA]</scope>
    <source>
        <strain evidence="9">3.042</strain>
    </source>
</reference>
<evidence type="ECO:0000256" key="2">
    <source>
        <dbReference type="ARBA" id="ARBA00022833"/>
    </source>
</evidence>
<dbReference type="Proteomes" id="UP000002812">
    <property type="component" value="Unassembled WGS sequence"/>
</dbReference>
<evidence type="ECO:0000256" key="6">
    <source>
        <dbReference type="ARBA" id="ARBA00023242"/>
    </source>
</evidence>
<keyword evidence="2" id="KW-0862">Zinc</keyword>
<keyword evidence="3" id="KW-0805">Transcription regulation</keyword>
<sequence length="587" mass="66281">MHFSWWGTTLVGAKRQCFSLSIRRLDFEPLSAIPDTQPRCFDLSSITPSNGITRICVQCVKYTCSLDNQGALLFLVTLASFCVTLFFFSFSLALLPWLPWRHQYPDSAEPNGNDPRRAAAPVGKHKIGLSRCNVAALTVHRYSARHIKCDESPGTVCQNCTSTGRICEGYDMCRLPHKRTVVCLPDIANRLCWVMNSDEKRCFSYFHHHSISNLTSFFDSPLWQRLVKQLSHIEPAVYHAANMLGAVQEDSEENSMRLAGVNLHRPRHRFALEQSARSFALLHKRHASHDPQFKEVTLVCCLLFTLSELLLGQYDTALQHLRSGLQILNEAATYMHCLSAIDQSLVEAFVRLDAQSSHFGKDGPLLHLKKAGEEKWSHSDTMSLPRNVHEARRELNHVLSKGIPFLSECWSLSSTEIKLHYNSMCLTQQSLLASLTQHKQRLELFCEQSYAKLSPKEQRGVDIIRLHYLAQILSIKTCFFNGPTPGYLTPEYVSLLSAHEALMAKFPERSTTTLDNGIIPGLYVVASKCPDYRVRLRAIKALQSWPHCEGLINSNIAASLAFESLKRELMQGNKDELTGKISNHSTP</sequence>
<keyword evidence="4" id="KW-0238">DNA-binding</keyword>
<evidence type="ECO:0000256" key="7">
    <source>
        <dbReference type="SAM" id="Phobius"/>
    </source>
</evidence>
<dbReference type="AlphaFoldDB" id="I8TLS9"/>
<dbReference type="HOGENOM" id="CLU_011409_13_1_1"/>
<evidence type="ECO:0000313" key="8">
    <source>
        <dbReference type="EMBL" id="EIT74853.1"/>
    </source>
</evidence>
<keyword evidence="7" id="KW-1133">Transmembrane helix</keyword>
<evidence type="ECO:0000313" key="9">
    <source>
        <dbReference type="Proteomes" id="UP000002812"/>
    </source>
</evidence>
<evidence type="ECO:0000256" key="3">
    <source>
        <dbReference type="ARBA" id="ARBA00023015"/>
    </source>
</evidence>
<dbReference type="OrthoDB" id="2593732at2759"/>
<dbReference type="GO" id="GO:0046872">
    <property type="term" value="F:metal ion binding"/>
    <property type="evidence" value="ECO:0007669"/>
    <property type="project" value="UniProtKB-KW"/>
</dbReference>
<accession>I8TLS9</accession>
<dbReference type="InterPro" id="IPR052360">
    <property type="entry name" value="Transcr_Regulatory_Proteins"/>
</dbReference>
<evidence type="ECO:0000256" key="1">
    <source>
        <dbReference type="ARBA" id="ARBA00022723"/>
    </source>
</evidence>
<organism evidence="8 9">
    <name type="scientific">Aspergillus oryzae (strain 3.042)</name>
    <name type="common">Yellow koji mold</name>
    <dbReference type="NCBI Taxonomy" id="1160506"/>
    <lineage>
        <taxon>Eukaryota</taxon>
        <taxon>Fungi</taxon>
        <taxon>Dikarya</taxon>
        <taxon>Ascomycota</taxon>
        <taxon>Pezizomycotina</taxon>
        <taxon>Eurotiomycetes</taxon>
        <taxon>Eurotiomycetidae</taxon>
        <taxon>Eurotiales</taxon>
        <taxon>Aspergillaceae</taxon>
        <taxon>Aspergillus</taxon>
        <taxon>Aspergillus subgen. Circumdati</taxon>
    </lineage>
</organism>
<dbReference type="PANTHER" id="PTHR36206">
    <property type="entry name" value="ASPERCRYPTIN BIOSYNTHESIS CLUSTER-SPECIFIC TRANSCRIPTION REGULATOR ATNN-RELATED"/>
    <property type="match status" value="1"/>
</dbReference>
<dbReference type="PANTHER" id="PTHR36206:SF16">
    <property type="entry name" value="TRANSCRIPTION FACTOR DOMAIN-CONTAINING PROTEIN-RELATED"/>
    <property type="match status" value="1"/>
</dbReference>
<comment type="caution">
    <text evidence="8">The sequence shown here is derived from an EMBL/GenBank/DDBJ whole genome shotgun (WGS) entry which is preliminary data.</text>
</comment>
<keyword evidence="5" id="KW-0804">Transcription</keyword>
<keyword evidence="6" id="KW-0539">Nucleus</keyword>
<keyword evidence="7" id="KW-0812">Transmembrane</keyword>
<evidence type="ECO:0008006" key="10">
    <source>
        <dbReference type="Google" id="ProtNLM"/>
    </source>
</evidence>
<name>I8TLS9_ASPO3</name>
<evidence type="ECO:0000256" key="5">
    <source>
        <dbReference type="ARBA" id="ARBA00023163"/>
    </source>
</evidence>
<keyword evidence="1" id="KW-0479">Metal-binding</keyword>
<protein>
    <recommendedName>
        <fullName evidence="10">Zn(2)-C6 fungal-type domain-containing protein</fullName>
    </recommendedName>
</protein>
<gene>
    <name evidence="8" type="ORF">Ao3042_08670</name>
</gene>
<dbReference type="GO" id="GO:0003677">
    <property type="term" value="F:DNA binding"/>
    <property type="evidence" value="ECO:0007669"/>
    <property type="project" value="UniProtKB-KW"/>
</dbReference>
<keyword evidence="7" id="KW-0472">Membrane</keyword>
<proteinExistence type="predicted"/>
<evidence type="ECO:0000256" key="4">
    <source>
        <dbReference type="ARBA" id="ARBA00023125"/>
    </source>
</evidence>